<organism evidence="2 3">
    <name type="scientific">Tetrahymena thermophila (strain SB210)</name>
    <dbReference type="NCBI Taxonomy" id="312017"/>
    <lineage>
        <taxon>Eukaryota</taxon>
        <taxon>Sar</taxon>
        <taxon>Alveolata</taxon>
        <taxon>Ciliophora</taxon>
        <taxon>Intramacronucleata</taxon>
        <taxon>Oligohymenophorea</taxon>
        <taxon>Hymenostomatida</taxon>
        <taxon>Tetrahymenina</taxon>
        <taxon>Tetrahymenidae</taxon>
        <taxon>Tetrahymena</taxon>
    </lineage>
</organism>
<sequence>MLGYLLGGTSVGFLSFQAYKKRQAKKKADEISEQVQENILSPHEWSEGEDVYFLQSQLFSKQLEANNISDYQRKPYFQKTREIISKTFLQFKTNQMNLFQKKTNENNSMQDQNHILNDQKELGEDQKSKNQTENLMEQTIRSTGLQNIYLKFLHSYKKKNDEKQLEQFKKQIISPSQTRKESSPQKIKRSPSPKSSPNHLATFEENDLISKQNSLFSYIEGSQQHEVDNNNQVLIPIKQFENNFNESKIGKKSILYTEYKGNKPSEALKEFLSKCEKHLPIKNAMIISYYFGQGDPTSYVIAVEYNPAENDALSNIYSQIDGAKKAELKKTDAFKFDYNLQKQNYSMDSQTKEHKIQLNNWLEFGANQNLRNILEQEIESKIHISGVRQMKYIEVFSLDENKNITSYQVQVPYGQNESAYDLRSKSQAQDIQYHDSFRQYDIYSNKAQ</sequence>
<feature type="region of interest" description="Disordered" evidence="1">
    <location>
        <begin position="170"/>
        <end position="200"/>
    </location>
</feature>
<dbReference type="EMBL" id="GG662820">
    <property type="protein sequence ID" value="EWS75950.1"/>
    <property type="molecule type" value="Genomic_DNA"/>
</dbReference>
<reference evidence="3" key="1">
    <citation type="journal article" date="2006" name="PLoS Biol.">
        <title>Macronuclear genome sequence of the ciliate Tetrahymena thermophila, a model eukaryote.</title>
        <authorList>
            <person name="Eisen J.A."/>
            <person name="Coyne R.S."/>
            <person name="Wu M."/>
            <person name="Wu D."/>
            <person name="Thiagarajan M."/>
            <person name="Wortman J.R."/>
            <person name="Badger J.H."/>
            <person name="Ren Q."/>
            <person name="Amedeo P."/>
            <person name="Jones K.M."/>
            <person name="Tallon L.J."/>
            <person name="Delcher A.L."/>
            <person name="Salzberg S.L."/>
            <person name="Silva J.C."/>
            <person name="Haas B.J."/>
            <person name="Majoros W.H."/>
            <person name="Farzad M."/>
            <person name="Carlton J.M."/>
            <person name="Smith R.K. Jr."/>
            <person name="Garg J."/>
            <person name="Pearlman R.E."/>
            <person name="Karrer K.M."/>
            <person name="Sun L."/>
            <person name="Manning G."/>
            <person name="Elde N.C."/>
            <person name="Turkewitz A.P."/>
            <person name="Asai D.J."/>
            <person name="Wilkes D.E."/>
            <person name="Wang Y."/>
            <person name="Cai H."/>
            <person name="Collins K."/>
            <person name="Stewart B.A."/>
            <person name="Lee S.R."/>
            <person name="Wilamowska K."/>
            <person name="Weinberg Z."/>
            <person name="Ruzzo W.L."/>
            <person name="Wloga D."/>
            <person name="Gaertig J."/>
            <person name="Frankel J."/>
            <person name="Tsao C.-C."/>
            <person name="Gorovsky M.A."/>
            <person name="Keeling P.J."/>
            <person name="Waller R.F."/>
            <person name="Patron N.J."/>
            <person name="Cherry J.M."/>
            <person name="Stover N.A."/>
            <person name="Krieger C.J."/>
            <person name="del Toro C."/>
            <person name="Ryder H.F."/>
            <person name="Williamson S.C."/>
            <person name="Barbeau R.A."/>
            <person name="Hamilton E.P."/>
            <person name="Orias E."/>
        </authorList>
    </citation>
    <scope>NUCLEOTIDE SEQUENCE [LARGE SCALE GENOMIC DNA]</scope>
    <source>
        <strain evidence="3">SB210</strain>
    </source>
</reference>
<dbReference type="AlphaFoldDB" id="W7X983"/>
<protein>
    <submittedName>
        <fullName evidence="2">Uncharacterized protein</fullName>
    </submittedName>
</protein>
<dbReference type="KEGG" id="tet:TTHERM_000161539"/>
<evidence type="ECO:0000313" key="2">
    <source>
        <dbReference type="EMBL" id="EWS75950.1"/>
    </source>
</evidence>
<dbReference type="Proteomes" id="UP000009168">
    <property type="component" value="Unassembled WGS sequence"/>
</dbReference>
<dbReference type="GeneID" id="24437630"/>
<dbReference type="InParanoid" id="W7X983"/>
<proteinExistence type="predicted"/>
<dbReference type="RefSeq" id="XP_012651468.1">
    <property type="nucleotide sequence ID" value="XM_012796014.1"/>
</dbReference>
<accession>W7X983</accession>
<evidence type="ECO:0000313" key="3">
    <source>
        <dbReference type="Proteomes" id="UP000009168"/>
    </source>
</evidence>
<evidence type="ECO:0000256" key="1">
    <source>
        <dbReference type="SAM" id="MobiDB-lite"/>
    </source>
</evidence>
<gene>
    <name evidence="2" type="ORF">TTHERM_000161539</name>
</gene>
<keyword evidence="3" id="KW-1185">Reference proteome</keyword>
<name>W7X983_TETTS</name>